<dbReference type="VEuPathDB" id="FungiDB:ASPZODRAFT_99152"/>
<dbReference type="SUPFAM" id="SSF81330">
    <property type="entry name" value="Gated mechanosensitive channel"/>
    <property type="match status" value="1"/>
</dbReference>
<dbReference type="AlphaFoldDB" id="A0A1L9SDS2"/>
<dbReference type="InterPro" id="IPR037673">
    <property type="entry name" value="MSC/AndL"/>
</dbReference>
<sequence>MAEESMESDSLLGHAGSRISRAWHGFLSFAIRDNVLEVALGLLIASSFTNLVTSFVSDLVLPLVSLLPFLHRNLDEKFAVLRAGSNYVADKGYNTLAQARSDGALVLAYGAFLEKVLSFFAMSLTLYAIARMYMWLSHDPIIKNTVRCRYCRKYIGEKALRCVNCSSWQDGREDQW</sequence>
<accession>A0A1L9SDS2</accession>
<keyword evidence="4 5" id="KW-0472">Membrane</keyword>
<evidence type="ECO:0000256" key="4">
    <source>
        <dbReference type="ARBA" id="ARBA00023136"/>
    </source>
</evidence>
<organism evidence="6 7">
    <name type="scientific">Penicilliopsis zonata CBS 506.65</name>
    <dbReference type="NCBI Taxonomy" id="1073090"/>
    <lineage>
        <taxon>Eukaryota</taxon>
        <taxon>Fungi</taxon>
        <taxon>Dikarya</taxon>
        <taxon>Ascomycota</taxon>
        <taxon>Pezizomycotina</taxon>
        <taxon>Eurotiomycetes</taxon>
        <taxon>Eurotiomycetidae</taxon>
        <taxon>Eurotiales</taxon>
        <taxon>Aspergillaceae</taxon>
        <taxon>Penicilliopsis</taxon>
    </lineage>
</organism>
<dbReference type="PANTHER" id="PTHR30266:SF2">
    <property type="entry name" value="LARGE-CONDUCTANCE MECHANOSENSITIVE CHANNEL"/>
    <property type="match status" value="1"/>
</dbReference>
<dbReference type="GeneID" id="34617068"/>
<evidence type="ECO:0000256" key="1">
    <source>
        <dbReference type="ARBA" id="ARBA00004141"/>
    </source>
</evidence>
<dbReference type="EMBL" id="KV878345">
    <property type="protein sequence ID" value="OJJ45263.1"/>
    <property type="molecule type" value="Genomic_DNA"/>
</dbReference>
<dbReference type="FunFam" id="1.10.1200.120:FF:000004">
    <property type="entry name" value="Ion channel, putative"/>
    <property type="match status" value="1"/>
</dbReference>
<dbReference type="GO" id="GO:0008381">
    <property type="term" value="F:mechanosensitive monoatomic ion channel activity"/>
    <property type="evidence" value="ECO:0007669"/>
    <property type="project" value="TreeGrafter"/>
</dbReference>
<proteinExistence type="predicted"/>
<evidence type="ECO:0008006" key="8">
    <source>
        <dbReference type="Google" id="ProtNLM"/>
    </source>
</evidence>
<protein>
    <recommendedName>
        <fullName evidence="8">BED-type domain-containing protein</fullName>
    </recommendedName>
</protein>
<dbReference type="Gene3D" id="1.10.1200.120">
    <property type="entry name" value="Large-conductance mechanosensitive channel, MscL, domain 1"/>
    <property type="match status" value="1"/>
</dbReference>
<dbReference type="STRING" id="1073090.A0A1L9SDS2"/>
<feature type="transmembrane region" description="Helical" evidence="5">
    <location>
        <begin position="35"/>
        <end position="56"/>
    </location>
</feature>
<dbReference type="PANTHER" id="PTHR30266">
    <property type="entry name" value="MECHANOSENSITIVE CHANNEL MSCL"/>
    <property type="match status" value="1"/>
</dbReference>
<evidence type="ECO:0000256" key="5">
    <source>
        <dbReference type="SAM" id="Phobius"/>
    </source>
</evidence>
<dbReference type="Pfam" id="PF01741">
    <property type="entry name" value="MscL"/>
    <property type="match status" value="1"/>
</dbReference>
<keyword evidence="7" id="KW-1185">Reference proteome</keyword>
<keyword evidence="2 5" id="KW-0812">Transmembrane</keyword>
<evidence type="ECO:0000256" key="2">
    <source>
        <dbReference type="ARBA" id="ARBA00022692"/>
    </source>
</evidence>
<dbReference type="Proteomes" id="UP000184188">
    <property type="component" value="Unassembled WGS sequence"/>
</dbReference>
<reference evidence="7" key="1">
    <citation type="journal article" date="2017" name="Genome Biol.">
        <title>Comparative genomics reveals high biological diversity and specific adaptations in the industrially and medically important fungal genus Aspergillus.</title>
        <authorList>
            <person name="de Vries R.P."/>
            <person name="Riley R."/>
            <person name="Wiebenga A."/>
            <person name="Aguilar-Osorio G."/>
            <person name="Amillis S."/>
            <person name="Uchima C.A."/>
            <person name="Anderluh G."/>
            <person name="Asadollahi M."/>
            <person name="Askin M."/>
            <person name="Barry K."/>
            <person name="Battaglia E."/>
            <person name="Bayram O."/>
            <person name="Benocci T."/>
            <person name="Braus-Stromeyer S.A."/>
            <person name="Caldana C."/>
            <person name="Canovas D."/>
            <person name="Cerqueira G.C."/>
            <person name="Chen F."/>
            <person name="Chen W."/>
            <person name="Choi C."/>
            <person name="Clum A."/>
            <person name="Dos Santos R.A."/>
            <person name="Damasio A.R."/>
            <person name="Diallinas G."/>
            <person name="Emri T."/>
            <person name="Fekete E."/>
            <person name="Flipphi M."/>
            <person name="Freyberg S."/>
            <person name="Gallo A."/>
            <person name="Gournas C."/>
            <person name="Habgood R."/>
            <person name="Hainaut M."/>
            <person name="Harispe M.L."/>
            <person name="Henrissat B."/>
            <person name="Hilden K.S."/>
            <person name="Hope R."/>
            <person name="Hossain A."/>
            <person name="Karabika E."/>
            <person name="Karaffa L."/>
            <person name="Karanyi Z."/>
            <person name="Krasevec N."/>
            <person name="Kuo A."/>
            <person name="Kusch H."/>
            <person name="LaButti K."/>
            <person name="Lagendijk E.L."/>
            <person name="Lapidus A."/>
            <person name="Levasseur A."/>
            <person name="Lindquist E."/>
            <person name="Lipzen A."/>
            <person name="Logrieco A.F."/>
            <person name="MacCabe A."/>
            <person name="Maekelae M.R."/>
            <person name="Malavazi I."/>
            <person name="Melin P."/>
            <person name="Meyer V."/>
            <person name="Mielnichuk N."/>
            <person name="Miskei M."/>
            <person name="Molnar A.P."/>
            <person name="Mule G."/>
            <person name="Ngan C.Y."/>
            <person name="Orejas M."/>
            <person name="Orosz E."/>
            <person name="Ouedraogo J.P."/>
            <person name="Overkamp K.M."/>
            <person name="Park H.-S."/>
            <person name="Perrone G."/>
            <person name="Piumi F."/>
            <person name="Punt P.J."/>
            <person name="Ram A.F."/>
            <person name="Ramon A."/>
            <person name="Rauscher S."/>
            <person name="Record E."/>
            <person name="Riano-Pachon D.M."/>
            <person name="Robert V."/>
            <person name="Roehrig J."/>
            <person name="Ruller R."/>
            <person name="Salamov A."/>
            <person name="Salih N.S."/>
            <person name="Samson R.A."/>
            <person name="Sandor E."/>
            <person name="Sanguinetti M."/>
            <person name="Schuetze T."/>
            <person name="Sepcic K."/>
            <person name="Shelest E."/>
            <person name="Sherlock G."/>
            <person name="Sophianopoulou V."/>
            <person name="Squina F.M."/>
            <person name="Sun H."/>
            <person name="Susca A."/>
            <person name="Todd R.B."/>
            <person name="Tsang A."/>
            <person name="Unkles S.E."/>
            <person name="van de Wiele N."/>
            <person name="van Rossen-Uffink D."/>
            <person name="Oliveira J.V."/>
            <person name="Vesth T.C."/>
            <person name="Visser J."/>
            <person name="Yu J.-H."/>
            <person name="Zhou M."/>
            <person name="Andersen M.R."/>
            <person name="Archer D.B."/>
            <person name="Baker S.E."/>
            <person name="Benoit I."/>
            <person name="Brakhage A.A."/>
            <person name="Braus G.H."/>
            <person name="Fischer R."/>
            <person name="Frisvad J.C."/>
            <person name="Goldman G.H."/>
            <person name="Houbraken J."/>
            <person name="Oakley B."/>
            <person name="Pocsi I."/>
            <person name="Scazzocchio C."/>
            <person name="Seiboth B."/>
            <person name="vanKuyk P.A."/>
            <person name="Wortman J."/>
            <person name="Dyer P.S."/>
            <person name="Grigoriev I.V."/>
        </authorList>
    </citation>
    <scope>NUCLEOTIDE SEQUENCE [LARGE SCALE GENOMIC DNA]</scope>
    <source>
        <strain evidence="7">CBS 506.65</strain>
    </source>
</reference>
<dbReference type="GO" id="GO:0016020">
    <property type="term" value="C:membrane"/>
    <property type="evidence" value="ECO:0007669"/>
    <property type="project" value="UniProtKB-SubCell"/>
</dbReference>
<comment type="subcellular location">
    <subcellularLocation>
        <location evidence="1">Membrane</location>
        <topology evidence="1">Multi-pass membrane protein</topology>
    </subcellularLocation>
</comment>
<dbReference type="InterPro" id="IPR036019">
    <property type="entry name" value="MscL_channel"/>
</dbReference>
<evidence type="ECO:0000256" key="3">
    <source>
        <dbReference type="ARBA" id="ARBA00022989"/>
    </source>
</evidence>
<keyword evidence="3 5" id="KW-1133">Transmembrane helix</keyword>
<evidence type="ECO:0000313" key="6">
    <source>
        <dbReference type="EMBL" id="OJJ45263.1"/>
    </source>
</evidence>
<gene>
    <name evidence="6" type="ORF">ASPZODRAFT_99152</name>
</gene>
<dbReference type="RefSeq" id="XP_022579773.1">
    <property type="nucleotide sequence ID" value="XM_022730604.1"/>
</dbReference>
<evidence type="ECO:0000313" key="7">
    <source>
        <dbReference type="Proteomes" id="UP000184188"/>
    </source>
</evidence>
<dbReference type="OrthoDB" id="10010920at2759"/>
<feature type="transmembrane region" description="Helical" evidence="5">
    <location>
        <begin position="106"/>
        <end position="129"/>
    </location>
</feature>
<name>A0A1L9SDS2_9EURO</name>